<feature type="chain" id="PRO_5047154407" description="Lipocalin-like domain-containing protein" evidence="1">
    <location>
        <begin position="27"/>
        <end position="166"/>
    </location>
</feature>
<evidence type="ECO:0000256" key="1">
    <source>
        <dbReference type="SAM" id="SignalP"/>
    </source>
</evidence>
<protein>
    <recommendedName>
        <fullName evidence="4">Lipocalin-like domain-containing protein</fullName>
    </recommendedName>
</protein>
<feature type="signal peptide" evidence="1">
    <location>
        <begin position="1"/>
        <end position="26"/>
    </location>
</feature>
<gene>
    <name evidence="2" type="ORF">M0M44_01075</name>
</gene>
<reference evidence="2 3" key="1">
    <citation type="submission" date="2022-04" db="EMBL/GenBank/DDBJ databases">
        <authorList>
            <person name="Ra J.-S."/>
            <person name="Kim S.-B."/>
        </authorList>
    </citation>
    <scope>NUCLEOTIDE SEQUENCE [LARGE SCALE GENOMIC DNA]</scope>
    <source>
        <strain evidence="2 3">MMS21-Er5</strain>
    </source>
</reference>
<dbReference type="EMBL" id="CP096829">
    <property type="protein sequence ID" value="UPZ15952.1"/>
    <property type="molecule type" value="Genomic_DNA"/>
</dbReference>
<organism evidence="2 3">
    <name type="scientific">Flavobacterium humidisoli</name>
    <dbReference type="NCBI Taxonomy" id="2937442"/>
    <lineage>
        <taxon>Bacteria</taxon>
        <taxon>Pseudomonadati</taxon>
        <taxon>Bacteroidota</taxon>
        <taxon>Flavobacteriia</taxon>
        <taxon>Flavobacteriales</taxon>
        <taxon>Flavobacteriaceae</taxon>
        <taxon>Flavobacterium</taxon>
    </lineage>
</organism>
<name>A0ABY4LSX8_9FLAO</name>
<keyword evidence="1" id="KW-0732">Signal</keyword>
<proteinExistence type="predicted"/>
<sequence length="166" mass="18625">MSKSLIKNGVAIFLILNVFLSMSSFAQTDIVGEWKTNDIIGYTDVAEYSLTKVKEANYGRRLTFKLDGIFFCDAPVQCLNDCFVFTSGTYTQVDNDHIHLIVKDAHILGLNCGMKQIKKEGIVKDLGIFYIYKEGDSIRLIPSNGVLDDNKKVSQVRSETIKTKTI</sequence>
<dbReference type="RefSeq" id="WP_248728143.1">
    <property type="nucleotide sequence ID" value="NZ_CP096829.1"/>
</dbReference>
<evidence type="ECO:0000313" key="3">
    <source>
        <dbReference type="Proteomes" id="UP000829998"/>
    </source>
</evidence>
<accession>A0ABY4LSX8</accession>
<evidence type="ECO:0000313" key="2">
    <source>
        <dbReference type="EMBL" id="UPZ15952.1"/>
    </source>
</evidence>
<keyword evidence="3" id="KW-1185">Reference proteome</keyword>
<evidence type="ECO:0008006" key="4">
    <source>
        <dbReference type="Google" id="ProtNLM"/>
    </source>
</evidence>
<dbReference type="Proteomes" id="UP000829998">
    <property type="component" value="Chromosome"/>
</dbReference>